<accession>A0A2M9XEW2</accession>
<protein>
    <recommendedName>
        <fullName evidence="9">Adenosylmethionine-8-amino-7-oxononanoate aminotransferase</fullName>
        <ecNumber evidence="9">2.6.1.62</ecNumber>
    </recommendedName>
    <alternativeName>
        <fullName evidence="9">7,8-diamino-pelargonic acid aminotransferase</fullName>
        <shortName evidence="9">DAPA AT</shortName>
        <shortName evidence="9">DAPA aminotransferase</shortName>
    </alternativeName>
    <alternativeName>
        <fullName evidence="9">7,8-diaminononanoate synthase</fullName>
        <shortName evidence="9">DANS</shortName>
    </alternativeName>
    <alternativeName>
        <fullName evidence="9">Diaminopelargonic acid synthase</fullName>
    </alternativeName>
</protein>
<evidence type="ECO:0000256" key="6">
    <source>
        <dbReference type="ARBA" id="ARBA00022756"/>
    </source>
</evidence>
<feature type="binding site" evidence="9">
    <location>
        <position position="269"/>
    </location>
    <ligand>
        <name>substrate</name>
    </ligand>
</feature>
<dbReference type="PROSITE" id="PS00600">
    <property type="entry name" value="AA_TRANSFER_CLASS_3"/>
    <property type="match status" value="1"/>
</dbReference>
<dbReference type="Gene3D" id="3.40.640.10">
    <property type="entry name" value="Type I PLP-dependent aspartate aminotransferase-like (Major domain)"/>
    <property type="match status" value="1"/>
</dbReference>
<feature type="binding site" evidence="9">
    <location>
        <position position="240"/>
    </location>
    <ligand>
        <name>pyridoxal 5'-phosphate</name>
        <dbReference type="ChEBI" id="CHEBI:597326"/>
    </ligand>
</feature>
<dbReference type="GO" id="GO:0030170">
    <property type="term" value="F:pyridoxal phosphate binding"/>
    <property type="evidence" value="ECO:0007669"/>
    <property type="project" value="UniProtKB-UniRule"/>
</dbReference>
<comment type="subunit">
    <text evidence="9">Homodimer.</text>
</comment>
<proteinExistence type="inferred from homology"/>
<comment type="pathway">
    <text evidence="2 9">Cofactor biosynthesis; biotin biosynthesis; 7,8-diaminononanoate from 8-amino-7-oxononanoate (SAM route): step 1/1.</text>
</comment>
<comment type="subcellular location">
    <subcellularLocation>
        <location evidence="9">Cytoplasm</location>
    </subcellularLocation>
</comment>
<dbReference type="InterPro" id="IPR015422">
    <property type="entry name" value="PyrdxlP-dep_Trfase_small"/>
</dbReference>
<dbReference type="CDD" id="cd00610">
    <property type="entry name" value="OAT_like"/>
    <property type="match status" value="1"/>
</dbReference>
<evidence type="ECO:0000313" key="11">
    <source>
        <dbReference type="Proteomes" id="UP000232196"/>
    </source>
</evidence>
<dbReference type="UniPathway" id="UPA00078">
    <property type="reaction ID" value="UER00160"/>
</dbReference>
<dbReference type="AlphaFoldDB" id="A0A2M9XEW2"/>
<dbReference type="Gene3D" id="3.90.1150.10">
    <property type="entry name" value="Aspartate Aminotransferase, domain 1"/>
    <property type="match status" value="1"/>
</dbReference>
<feature type="binding site" evidence="9">
    <location>
        <position position="41"/>
    </location>
    <ligand>
        <name>substrate</name>
    </ligand>
</feature>
<dbReference type="OrthoDB" id="9801052at2"/>
<dbReference type="RefSeq" id="WP_100705961.1">
    <property type="nucleotide sequence ID" value="NZ_NPDL01000003.1"/>
</dbReference>
<dbReference type="GO" id="GO:0005737">
    <property type="term" value="C:cytoplasm"/>
    <property type="evidence" value="ECO:0007669"/>
    <property type="project" value="UniProtKB-SubCell"/>
</dbReference>
<dbReference type="InterPro" id="IPR049704">
    <property type="entry name" value="Aminotrans_3_PPA_site"/>
</dbReference>
<feature type="binding site" evidence="9">
    <location>
        <begin position="304"/>
        <end position="305"/>
    </location>
    <ligand>
        <name>pyridoxal 5'-phosphate</name>
        <dbReference type="ChEBI" id="CHEBI:597326"/>
    </ligand>
</feature>
<evidence type="ECO:0000256" key="5">
    <source>
        <dbReference type="ARBA" id="ARBA00022691"/>
    </source>
</evidence>
<comment type="similarity">
    <text evidence="9">Belongs to the class-III pyridoxal-phosphate-dependent aminotransferase family. BioA subfamily.</text>
</comment>
<keyword evidence="11" id="KW-1185">Reference proteome</keyword>
<evidence type="ECO:0000256" key="1">
    <source>
        <dbReference type="ARBA" id="ARBA00001933"/>
    </source>
</evidence>
<feature type="site" description="Participates in the substrate recognition with KAPA and in a stacking interaction with the adenine ring of SAM" evidence="9">
    <location>
        <position position="6"/>
    </location>
</feature>
<keyword evidence="3 9" id="KW-0032">Aminotransferase</keyword>
<dbReference type="InterPro" id="IPR005815">
    <property type="entry name" value="BioA"/>
</dbReference>
<organism evidence="10 11">
    <name type="scientific">Leptospira hartskeerlii</name>
    <dbReference type="NCBI Taxonomy" id="2023177"/>
    <lineage>
        <taxon>Bacteria</taxon>
        <taxon>Pseudomonadati</taxon>
        <taxon>Spirochaetota</taxon>
        <taxon>Spirochaetia</taxon>
        <taxon>Leptospirales</taxon>
        <taxon>Leptospiraceae</taxon>
        <taxon>Leptospira</taxon>
    </lineage>
</organism>
<feature type="modified residue" description="N6-(pyridoxal phosphate)lysine" evidence="9">
    <location>
        <position position="269"/>
    </location>
</feature>
<evidence type="ECO:0000256" key="3">
    <source>
        <dbReference type="ARBA" id="ARBA00022576"/>
    </source>
</evidence>
<comment type="cofactor">
    <cofactor evidence="1 9">
        <name>pyridoxal 5'-phosphate</name>
        <dbReference type="ChEBI" id="CHEBI:597326"/>
    </cofactor>
</comment>
<gene>
    <name evidence="9 10" type="primary">bioA</name>
    <name evidence="10" type="ORF">CH357_06615</name>
</gene>
<dbReference type="GO" id="GO:0009102">
    <property type="term" value="P:biotin biosynthetic process"/>
    <property type="evidence" value="ECO:0007669"/>
    <property type="project" value="UniProtKB-UniRule"/>
</dbReference>
<dbReference type="NCBIfam" id="TIGR00508">
    <property type="entry name" value="bioA"/>
    <property type="match status" value="1"/>
</dbReference>
<dbReference type="PANTHER" id="PTHR42684">
    <property type="entry name" value="ADENOSYLMETHIONINE-8-AMINO-7-OXONONANOATE AMINOTRANSFERASE"/>
    <property type="match status" value="1"/>
</dbReference>
<evidence type="ECO:0000313" key="10">
    <source>
        <dbReference type="EMBL" id="PJZ26169.1"/>
    </source>
</evidence>
<keyword evidence="7 9" id="KW-0663">Pyridoxal phosphate</keyword>
<dbReference type="SUPFAM" id="SSF53383">
    <property type="entry name" value="PLP-dependent transferases"/>
    <property type="match status" value="1"/>
</dbReference>
<feature type="binding site" evidence="9">
    <location>
        <position position="397"/>
    </location>
    <ligand>
        <name>substrate</name>
    </ligand>
</feature>
<comment type="catalytic activity">
    <reaction evidence="8 9">
        <text>(8S)-8-amino-7-oxononanoate + S-adenosyl-L-methionine = S-adenosyl-4-methylsulfanyl-2-oxobutanoate + (7R,8S)-7,8-diammoniononanoate</text>
        <dbReference type="Rhea" id="RHEA:16861"/>
        <dbReference type="ChEBI" id="CHEBI:16490"/>
        <dbReference type="ChEBI" id="CHEBI:59789"/>
        <dbReference type="ChEBI" id="CHEBI:149468"/>
        <dbReference type="ChEBI" id="CHEBI:149469"/>
        <dbReference type="EC" id="2.6.1.62"/>
    </reaction>
</comment>
<comment type="caution">
    <text evidence="10">The sequence shown here is derived from an EMBL/GenBank/DDBJ whole genome shotgun (WGS) entry which is preliminary data.</text>
</comment>
<evidence type="ECO:0000256" key="7">
    <source>
        <dbReference type="ARBA" id="ARBA00022898"/>
    </source>
</evidence>
<keyword evidence="9" id="KW-0963">Cytoplasm</keyword>
<comment type="function">
    <text evidence="9">Catalyzes the transfer of the alpha-amino group from S-adenosyl-L-methionine (SAM) to 7-keto-8-aminopelargonic acid (KAPA) to form 7,8-diaminopelargonic acid (DAPA). It is the only aminotransferase known to utilize SAM as an amino donor.</text>
</comment>
<dbReference type="InterPro" id="IPR005814">
    <property type="entry name" value="Aminotrans_3"/>
</dbReference>
<dbReference type="Pfam" id="PF00202">
    <property type="entry name" value="Aminotran_3"/>
    <property type="match status" value="1"/>
</dbReference>
<dbReference type="PANTHER" id="PTHR42684:SF17">
    <property type="entry name" value="ADENOSYLMETHIONINE-8-AMINO-7-OXONONANOATE AMINOTRANSFERASE"/>
    <property type="match status" value="1"/>
</dbReference>
<dbReference type="GO" id="GO:0004015">
    <property type="term" value="F:adenosylmethionine-8-amino-7-oxononanoate transaminase activity"/>
    <property type="evidence" value="ECO:0007669"/>
    <property type="project" value="UniProtKB-UniRule"/>
</dbReference>
<evidence type="ECO:0000256" key="9">
    <source>
        <dbReference type="HAMAP-Rule" id="MF_00834"/>
    </source>
</evidence>
<evidence type="ECO:0000256" key="2">
    <source>
        <dbReference type="ARBA" id="ARBA00005063"/>
    </source>
</evidence>
<dbReference type="InterPro" id="IPR015424">
    <property type="entry name" value="PyrdxlP-dep_Trfase"/>
</dbReference>
<evidence type="ECO:0000256" key="4">
    <source>
        <dbReference type="ARBA" id="ARBA00022679"/>
    </source>
</evidence>
<keyword evidence="5 9" id="KW-0949">S-adenosyl-L-methionine</keyword>
<sequence>MIWHPYTIQLDSDPPLKIVSAKGEFLYDENGKEYIDAISSWWVSIHGHNHPKLVDAVKKQLDSLDHVLLAGFTHPPALELAHELLEFTNWNFRKVVYSDNGSTALEIMLKIALQYFRNQGRQKKKVFINFSYSYHGDTIGAMSVGGDSVFNRVFQSLLFQTKSFPSPACHDCPVSKSPHSCAEDCLDELEAYLSAHSEEVVGVVMEPLIAGAGGMLFHKPSVLTRLREITERHDVLLLLDEVFTGFGRTGADFAYQKAGIRPDMIALAKGLTAGILPLAVTLVREEIYKEFLSSEPMKAFYHGHTMTGYPPGCASALASLRIYKEENRLADVKKLESYLEEGWAKLRVEFPDKIKNTRVLGSVGVGELFTGKIRPGYVNPFAREFRRICQENGVILRPLGNVIYITPPYNISKSSLDKVFQAVREGLSAYKIED</sequence>
<dbReference type="HAMAP" id="MF_00834">
    <property type="entry name" value="BioA"/>
    <property type="match status" value="1"/>
</dbReference>
<dbReference type="EC" id="2.6.1.62" evidence="9"/>
<dbReference type="EMBL" id="NPDN01000003">
    <property type="protein sequence ID" value="PJZ26169.1"/>
    <property type="molecule type" value="Genomic_DNA"/>
</dbReference>
<dbReference type="Proteomes" id="UP000232196">
    <property type="component" value="Unassembled WGS sequence"/>
</dbReference>
<feature type="binding site" evidence="9">
    <location>
        <position position="303"/>
    </location>
    <ligand>
        <name>substrate</name>
    </ligand>
</feature>
<feature type="binding site" evidence="9">
    <location>
        <position position="134"/>
    </location>
    <ligand>
        <name>substrate</name>
    </ligand>
</feature>
<keyword evidence="6 9" id="KW-0093">Biotin biosynthesis</keyword>
<reference evidence="10 11" key="1">
    <citation type="submission" date="2017-07" db="EMBL/GenBank/DDBJ databases">
        <title>Leptospira spp. isolated from tropical soils.</title>
        <authorList>
            <person name="Thibeaux R."/>
            <person name="Iraola G."/>
            <person name="Ferres I."/>
            <person name="Bierque E."/>
            <person name="Girault D."/>
            <person name="Soupe-Gilbert M.-E."/>
            <person name="Picardeau M."/>
            <person name="Goarant C."/>
        </authorList>
    </citation>
    <scope>NUCLEOTIDE SEQUENCE [LARGE SCALE GENOMIC DNA]</scope>
    <source>
        <strain evidence="10 11">MCA1-C-A1</strain>
    </source>
</reference>
<name>A0A2M9XEW2_9LEPT</name>
<feature type="binding site" evidence="9">
    <location>
        <begin position="101"/>
        <end position="102"/>
    </location>
    <ligand>
        <name>pyridoxal 5'-phosphate</name>
        <dbReference type="ChEBI" id="CHEBI:597326"/>
    </ligand>
</feature>
<dbReference type="InterPro" id="IPR015421">
    <property type="entry name" value="PyrdxlP-dep_Trfase_major"/>
</dbReference>
<keyword evidence="4 9" id="KW-0808">Transferase</keyword>
<evidence type="ECO:0000256" key="8">
    <source>
        <dbReference type="ARBA" id="ARBA00048449"/>
    </source>
</evidence>